<evidence type="ECO:0000256" key="6">
    <source>
        <dbReference type="ARBA" id="ARBA00022801"/>
    </source>
</evidence>
<name>A0A411HM63_9GAMM</name>
<keyword evidence="4 13" id="KW-0645">Protease</keyword>
<dbReference type="InterPro" id="IPR008915">
    <property type="entry name" value="Peptidase_M50"/>
</dbReference>
<dbReference type="GO" id="GO:0016020">
    <property type="term" value="C:membrane"/>
    <property type="evidence" value="ECO:0007669"/>
    <property type="project" value="UniProtKB-SubCell"/>
</dbReference>
<keyword evidence="9 11" id="KW-0482">Metalloprotease</keyword>
<organism evidence="13 14">
    <name type="scientific">Pseudolysobacter antarcticus</name>
    <dbReference type="NCBI Taxonomy" id="2511995"/>
    <lineage>
        <taxon>Bacteria</taxon>
        <taxon>Pseudomonadati</taxon>
        <taxon>Pseudomonadota</taxon>
        <taxon>Gammaproteobacteria</taxon>
        <taxon>Lysobacterales</taxon>
        <taxon>Rhodanobacteraceae</taxon>
        <taxon>Pseudolysobacter</taxon>
    </lineage>
</organism>
<feature type="domain" description="PDZ" evidence="12">
    <location>
        <begin position="211"/>
        <end position="282"/>
    </location>
</feature>
<evidence type="ECO:0000256" key="9">
    <source>
        <dbReference type="ARBA" id="ARBA00023049"/>
    </source>
</evidence>
<evidence type="ECO:0000256" key="11">
    <source>
        <dbReference type="RuleBase" id="RU362031"/>
    </source>
</evidence>
<comment type="subcellular location">
    <subcellularLocation>
        <location evidence="2">Membrane</location>
        <topology evidence="2">Multi-pass membrane protein</topology>
    </subcellularLocation>
</comment>
<keyword evidence="10 11" id="KW-0472">Membrane</keyword>
<dbReference type="InterPro" id="IPR004387">
    <property type="entry name" value="Pept_M50_Zn"/>
</dbReference>
<dbReference type="GO" id="GO:0046872">
    <property type="term" value="F:metal ion binding"/>
    <property type="evidence" value="ECO:0007669"/>
    <property type="project" value="UniProtKB-KW"/>
</dbReference>
<dbReference type="Proteomes" id="UP000291562">
    <property type="component" value="Chromosome"/>
</dbReference>
<dbReference type="NCBIfam" id="TIGR00054">
    <property type="entry name" value="RIP metalloprotease RseP"/>
    <property type="match status" value="1"/>
</dbReference>
<feature type="transmembrane region" description="Helical" evidence="11">
    <location>
        <begin position="7"/>
        <end position="29"/>
    </location>
</feature>
<evidence type="ECO:0000256" key="2">
    <source>
        <dbReference type="ARBA" id="ARBA00004141"/>
    </source>
</evidence>
<evidence type="ECO:0000256" key="4">
    <source>
        <dbReference type="ARBA" id="ARBA00022670"/>
    </source>
</evidence>
<dbReference type="Gene3D" id="2.30.42.10">
    <property type="match status" value="2"/>
</dbReference>
<dbReference type="AlphaFoldDB" id="A0A411HM63"/>
<comment type="cofactor">
    <cofactor evidence="1 11">
        <name>Zn(2+)</name>
        <dbReference type="ChEBI" id="CHEBI:29105"/>
    </cofactor>
</comment>
<comment type="similarity">
    <text evidence="3 11">Belongs to the peptidase M50B family.</text>
</comment>
<evidence type="ECO:0000256" key="3">
    <source>
        <dbReference type="ARBA" id="ARBA00007931"/>
    </source>
</evidence>
<dbReference type="CDD" id="cd06163">
    <property type="entry name" value="S2P-M50_PDZ_RseP-like"/>
    <property type="match status" value="2"/>
</dbReference>
<dbReference type="EC" id="3.4.24.-" evidence="11"/>
<evidence type="ECO:0000256" key="10">
    <source>
        <dbReference type="ARBA" id="ARBA00023136"/>
    </source>
</evidence>
<proteinExistence type="inferred from homology"/>
<dbReference type="GO" id="GO:0004222">
    <property type="term" value="F:metalloendopeptidase activity"/>
    <property type="evidence" value="ECO:0007669"/>
    <property type="project" value="InterPro"/>
</dbReference>
<dbReference type="GO" id="GO:0006508">
    <property type="term" value="P:proteolysis"/>
    <property type="evidence" value="ECO:0007669"/>
    <property type="project" value="UniProtKB-KW"/>
</dbReference>
<evidence type="ECO:0000256" key="7">
    <source>
        <dbReference type="ARBA" id="ARBA00022833"/>
    </source>
</evidence>
<protein>
    <recommendedName>
        <fullName evidence="11">Zinc metalloprotease</fullName>
        <ecNumber evidence="11">3.4.24.-</ecNumber>
    </recommendedName>
</protein>
<evidence type="ECO:0000256" key="1">
    <source>
        <dbReference type="ARBA" id="ARBA00001947"/>
    </source>
</evidence>
<evidence type="ECO:0000313" key="14">
    <source>
        <dbReference type="Proteomes" id="UP000291562"/>
    </source>
</evidence>
<keyword evidence="7 11" id="KW-0862">Zinc</keyword>
<evidence type="ECO:0000256" key="8">
    <source>
        <dbReference type="ARBA" id="ARBA00022989"/>
    </source>
</evidence>
<evidence type="ECO:0000256" key="5">
    <source>
        <dbReference type="ARBA" id="ARBA00022692"/>
    </source>
</evidence>
<dbReference type="KEGG" id="xbc:ELE36_14555"/>
<dbReference type="Pfam" id="PF17820">
    <property type="entry name" value="PDZ_6"/>
    <property type="match status" value="1"/>
</dbReference>
<reference evidence="13 14" key="1">
    <citation type="submission" date="2019-01" db="EMBL/GenBank/DDBJ databases">
        <title>Pseudolysobacter antarctica gen. nov., sp. nov., isolated from Fildes Peninsula, Antarctica.</title>
        <authorList>
            <person name="Wei Z."/>
            <person name="Peng F."/>
        </authorList>
    </citation>
    <scope>NUCLEOTIDE SEQUENCE [LARGE SCALE GENOMIC DNA]</scope>
    <source>
        <strain evidence="13 14">AQ6-296</strain>
    </source>
</reference>
<dbReference type="InterPro" id="IPR036034">
    <property type="entry name" value="PDZ_sf"/>
</dbReference>
<dbReference type="PANTHER" id="PTHR42837">
    <property type="entry name" value="REGULATOR OF SIGMA-E PROTEASE RSEP"/>
    <property type="match status" value="1"/>
</dbReference>
<feature type="transmembrane region" description="Helical" evidence="11">
    <location>
        <begin position="421"/>
        <end position="442"/>
    </location>
</feature>
<dbReference type="SUPFAM" id="SSF50156">
    <property type="entry name" value="PDZ domain-like"/>
    <property type="match status" value="2"/>
</dbReference>
<feature type="transmembrane region" description="Helical" evidence="11">
    <location>
        <begin position="372"/>
        <end position="394"/>
    </location>
</feature>
<keyword evidence="5 11" id="KW-0812">Transmembrane</keyword>
<dbReference type="EMBL" id="CP035704">
    <property type="protein sequence ID" value="QBB71480.1"/>
    <property type="molecule type" value="Genomic_DNA"/>
</dbReference>
<evidence type="ECO:0000313" key="13">
    <source>
        <dbReference type="EMBL" id="QBB71480.1"/>
    </source>
</evidence>
<keyword evidence="14" id="KW-1185">Reference proteome</keyword>
<gene>
    <name evidence="13" type="primary">rseP</name>
    <name evidence="13" type="ORF">ELE36_14555</name>
</gene>
<dbReference type="RefSeq" id="WP_129834523.1">
    <property type="nucleotide sequence ID" value="NZ_CP035704.1"/>
</dbReference>
<sequence>MTQILGNVWWMIVTLGLLVTFHEFGHFIIARWCGVKVLKFSVGFGPALFSRFDRRGTEFVVAAIPLGGYVKMLDEREVEGVVGPESLKGAFNRKPVWARMAITAAGPVFNLIFTVAAFWLMFVVGRADYLPIMGQPTALAAAAGIREGDRILSVDGQSSDNWTSAFTDLIPAALKHQDVKLQLRDSAGADRETTLALSQLPASINEEKLLELIGITPKRPVPSAQIGALPEDRPAALAGLKVGDIITAINDAPVNNFEMLYDAIQAQAKRNPQLNVHYLRGQQTGVLTVNAAASKDAKGEPNFQIGIAPTDSHNALLRYDPLHAIPAAFGETWRMTRSTVDMLGLLVTGRASAKNISGPISIAQYAGESAHLGLASFLSFLALISLSLAIMNLLPIPVLDGGHLLYYLIELVKGSPVSERVMIAGQYAGMMLLAGLMSLAFYNDILRQVS</sequence>
<dbReference type="Pfam" id="PF02163">
    <property type="entry name" value="Peptidase_M50"/>
    <property type="match status" value="1"/>
</dbReference>
<keyword evidence="6 11" id="KW-0378">Hydrolase</keyword>
<dbReference type="InterPro" id="IPR001478">
    <property type="entry name" value="PDZ"/>
</dbReference>
<dbReference type="SMART" id="SM00228">
    <property type="entry name" value="PDZ"/>
    <property type="match status" value="2"/>
</dbReference>
<feature type="transmembrane region" description="Helical" evidence="11">
    <location>
        <begin position="96"/>
        <end position="124"/>
    </location>
</feature>
<dbReference type="InterPro" id="IPR041489">
    <property type="entry name" value="PDZ_6"/>
</dbReference>
<evidence type="ECO:0000259" key="12">
    <source>
        <dbReference type="SMART" id="SM00228"/>
    </source>
</evidence>
<dbReference type="OrthoDB" id="9782003at2"/>
<keyword evidence="8 11" id="KW-1133">Transmembrane helix</keyword>
<dbReference type="PANTHER" id="PTHR42837:SF2">
    <property type="entry name" value="MEMBRANE METALLOPROTEASE ARASP2, CHLOROPLASTIC-RELATED"/>
    <property type="match status" value="1"/>
</dbReference>
<feature type="domain" description="PDZ" evidence="12">
    <location>
        <begin position="117"/>
        <end position="187"/>
    </location>
</feature>
<keyword evidence="11" id="KW-0479">Metal-binding</keyword>
<accession>A0A411HM63</accession>